<dbReference type="Proteomes" id="UP000827753">
    <property type="component" value="Segment"/>
</dbReference>
<gene>
    <name evidence="2" type="ORF">MRDARSEY_197</name>
</gene>
<proteinExistence type="predicted"/>
<evidence type="ECO:0000313" key="2">
    <source>
        <dbReference type="EMBL" id="UGO48029.1"/>
    </source>
</evidence>
<sequence length="259" mass="29863">MKRMPTIKDKVRFNFNGVWSDTHNVMNVVLDSGMYEEVFVASRELNETKVRGNSKPMLHSVEDSPLEFEMTIAVDGTYTDAQIDNIIRWLWVDYHKPLYFAGKEDRVYYCMPIGDAQIIHNGIKQGYFTITMRCDSSQVYSPTLTTSNTTVTTTPQTITINSDSHFDVYPEISIKKSGTGTVTLEFLDDGGNIFEVRDLTNAEDIYINCEKEIIQTDIIGVYRYDKIVGHFPRLVYGQNRIKITGSCTIQFRYKNKYRF</sequence>
<dbReference type="InterPro" id="IPR048276">
    <property type="entry name" value="Phage_tail-like_C"/>
</dbReference>
<dbReference type="Gene3D" id="2.40.30.200">
    <property type="match status" value="1"/>
</dbReference>
<feature type="domain" description="Phage tail-like C-terminal" evidence="1">
    <location>
        <begin position="141"/>
        <end position="253"/>
    </location>
</feature>
<evidence type="ECO:0000313" key="3">
    <source>
        <dbReference type="Proteomes" id="UP000827753"/>
    </source>
</evidence>
<dbReference type="EMBL" id="OK499987">
    <property type="protein sequence ID" value="UGO48029.1"/>
    <property type="molecule type" value="Genomic_DNA"/>
</dbReference>
<dbReference type="Pfam" id="PF20753">
    <property type="entry name" value="DUF6558_C"/>
    <property type="match status" value="1"/>
</dbReference>
<evidence type="ECO:0000259" key="1">
    <source>
        <dbReference type="Pfam" id="PF20753"/>
    </source>
</evidence>
<name>A0AAE8YRB2_9CAUD</name>
<keyword evidence="3" id="KW-1185">Reference proteome</keyword>
<accession>A0AAE8YRB2</accession>
<protein>
    <submittedName>
        <fullName evidence="2">Tail protein</fullName>
    </submittedName>
</protein>
<reference evidence="2 3" key="1">
    <citation type="submission" date="2021-10" db="EMBL/GenBank/DDBJ databases">
        <authorList>
            <person name="Lavering E.D."/>
            <person name="James R."/>
            <person name="Fairholm J.D."/>
            <person name="Ogilvie B.H."/>
            <person name="Thurgood T.L."/>
            <person name="Robison R.A."/>
            <person name="Grose J.H."/>
        </authorList>
    </citation>
    <scope>NUCLEOTIDE SEQUENCE [LARGE SCALE GENOMIC DNA]</scope>
</reference>
<organism evidence="2 3">
    <name type="scientific">Bacillus phage vB_BanS_MrDarsey</name>
    <dbReference type="NCBI Taxonomy" id="2894787"/>
    <lineage>
        <taxon>Viruses</taxon>
        <taxon>Duplodnaviria</taxon>
        <taxon>Heunggongvirae</taxon>
        <taxon>Uroviricota</taxon>
        <taxon>Caudoviricetes</taxon>
        <taxon>Joanripponvirinae</taxon>
        <taxon>Tsamsavirus</taxon>
        <taxon>Tsamsavirus mrdarsey</taxon>
    </lineage>
</organism>